<proteinExistence type="inferred from homology"/>
<dbReference type="Pfam" id="PF01052">
    <property type="entry name" value="FliMN_C"/>
    <property type="match status" value="1"/>
</dbReference>
<dbReference type="GO" id="GO:0005886">
    <property type="term" value="C:plasma membrane"/>
    <property type="evidence" value="ECO:0007669"/>
    <property type="project" value="UniProtKB-SubCell"/>
</dbReference>
<keyword evidence="13" id="KW-0966">Cell projection</keyword>
<dbReference type="CDD" id="cd17908">
    <property type="entry name" value="FliM"/>
    <property type="match status" value="1"/>
</dbReference>
<keyword evidence="13" id="KW-0969">Cilium</keyword>
<keyword evidence="5" id="KW-1003">Cell membrane</keyword>
<keyword evidence="14" id="KW-1185">Reference proteome</keyword>
<dbReference type="KEGG" id="geh:HYN69_15240"/>
<dbReference type="Pfam" id="PF02154">
    <property type="entry name" value="FliM"/>
    <property type="match status" value="1"/>
</dbReference>
<dbReference type="Proteomes" id="UP000244496">
    <property type="component" value="Chromosome"/>
</dbReference>
<dbReference type="OrthoDB" id="7421075at2"/>
<keyword evidence="6" id="KW-0145">Chemotaxis</keyword>
<dbReference type="InterPro" id="IPR028976">
    <property type="entry name" value="CheC-like_sf"/>
</dbReference>
<reference evidence="13 14" key="1">
    <citation type="submission" date="2018-04" db="EMBL/GenBank/DDBJ databases">
        <title>Genome sequencing of Gemmobacter.</title>
        <authorList>
            <person name="Yi H."/>
            <person name="Baek M.-G."/>
        </authorList>
    </citation>
    <scope>NUCLEOTIDE SEQUENCE [LARGE SCALE GENOMIC DNA]</scope>
    <source>
        <strain evidence="13 14">HYN0069</strain>
    </source>
</reference>
<evidence type="ECO:0000259" key="12">
    <source>
        <dbReference type="Pfam" id="PF01052"/>
    </source>
</evidence>
<dbReference type="Gene3D" id="2.30.330.10">
    <property type="entry name" value="SpoA-like"/>
    <property type="match status" value="1"/>
</dbReference>
<comment type="function">
    <text evidence="10">FliM is one of three proteins (FliG, FliN, FliM) that forms the rotor-mounted switch complex (C ring), located at the base of the basal body. This complex interacts with the CheY and CheZ chemotaxis proteins, in addition to contacting components of the motor that determine the direction of flagellar rotation.</text>
</comment>
<evidence type="ECO:0000256" key="9">
    <source>
        <dbReference type="ARBA" id="ARBA00023143"/>
    </source>
</evidence>
<comment type="similarity">
    <text evidence="3">Belongs to the FliM family.</text>
</comment>
<dbReference type="RefSeq" id="WP_108436492.1">
    <property type="nucleotide sequence ID" value="NZ_CP028918.1"/>
</dbReference>
<dbReference type="GO" id="GO:0050918">
    <property type="term" value="P:positive chemotaxis"/>
    <property type="evidence" value="ECO:0007669"/>
    <property type="project" value="TreeGrafter"/>
</dbReference>
<dbReference type="EMBL" id="CP028918">
    <property type="protein sequence ID" value="AWB49675.1"/>
    <property type="molecule type" value="Genomic_DNA"/>
</dbReference>
<dbReference type="InterPro" id="IPR036429">
    <property type="entry name" value="SpoA-like_sf"/>
</dbReference>
<comment type="subcellular location">
    <subcellularLocation>
        <location evidence="1">Bacterial flagellum basal body</location>
    </subcellularLocation>
    <subcellularLocation>
        <location evidence="2">Cell membrane</location>
        <topology evidence="2">Peripheral membrane protein</topology>
    </subcellularLocation>
</comment>
<keyword evidence="7" id="KW-0283">Flagellar rotation</keyword>
<dbReference type="GO" id="GO:0009425">
    <property type="term" value="C:bacterial-type flagellum basal body"/>
    <property type="evidence" value="ECO:0007669"/>
    <property type="project" value="UniProtKB-SubCell"/>
</dbReference>
<evidence type="ECO:0000256" key="1">
    <source>
        <dbReference type="ARBA" id="ARBA00004117"/>
    </source>
</evidence>
<protein>
    <recommendedName>
        <fullName evidence="4 11">Flagellar motor switch protein FliM</fullName>
    </recommendedName>
</protein>
<dbReference type="Gene3D" id="3.40.1550.10">
    <property type="entry name" value="CheC-like"/>
    <property type="match status" value="1"/>
</dbReference>
<keyword evidence="8" id="KW-0472">Membrane</keyword>
<sequence>MIAKPRKLSAGDVAALVGGLMDSPGDMETSLSGAEVRPYVFGSNDLSLMGDYHALRMINERFCRIARSVFLPMLRIQPRISAFPAETRTFDDYRNSQDNFVSLTNTKIDELRGNHLIVIPPPFISLLTDAYYGGQVRYVKSHRNEFTATEQRVIEIVTDRLNNALQLAWRDLMGLTFTVASREENMQFAAFVDGDDMVVNCSFMVQLPDAEPASFDILYPLQTLKPIASQLRSRMQSDFLDDDQSWRDRLERAVMNIPLQVQARMCEPEIALRQLTALKEGDVIPAKLAETVQVLIDGKPYFEAVPGDVAGKSALSITKKLKGNAL</sequence>
<gene>
    <name evidence="13" type="primary">fliM</name>
    <name evidence="13" type="ORF">HYN69_15240</name>
</gene>
<evidence type="ECO:0000256" key="6">
    <source>
        <dbReference type="ARBA" id="ARBA00022500"/>
    </source>
</evidence>
<dbReference type="NCBIfam" id="TIGR01397">
    <property type="entry name" value="fliM_switch"/>
    <property type="match status" value="1"/>
</dbReference>
<dbReference type="InterPro" id="IPR001689">
    <property type="entry name" value="Flag_FliM"/>
</dbReference>
<dbReference type="PANTHER" id="PTHR30034:SF6">
    <property type="entry name" value="YOP PROTEINS TRANSLOCATION PROTEIN Q"/>
    <property type="match status" value="1"/>
</dbReference>
<accession>A0A2S0UPF1</accession>
<dbReference type="SUPFAM" id="SSF101801">
    <property type="entry name" value="Surface presentation of antigens (SPOA)"/>
    <property type="match status" value="1"/>
</dbReference>
<evidence type="ECO:0000313" key="13">
    <source>
        <dbReference type="EMBL" id="AWB49675.1"/>
    </source>
</evidence>
<dbReference type="SUPFAM" id="SSF103039">
    <property type="entry name" value="CheC-like"/>
    <property type="match status" value="1"/>
</dbReference>
<evidence type="ECO:0000256" key="11">
    <source>
        <dbReference type="NCBIfam" id="TIGR01397"/>
    </source>
</evidence>
<evidence type="ECO:0000256" key="8">
    <source>
        <dbReference type="ARBA" id="ARBA00023136"/>
    </source>
</evidence>
<evidence type="ECO:0000256" key="5">
    <source>
        <dbReference type="ARBA" id="ARBA00022475"/>
    </source>
</evidence>
<dbReference type="PANTHER" id="PTHR30034">
    <property type="entry name" value="FLAGELLAR MOTOR SWITCH PROTEIN FLIM"/>
    <property type="match status" value="1"/>
</dbReference>
<keyword evidence="13" id="KW-0282">Flagellum</keyword>
<dbReference type="GO" id="GO:0003774">
    <property type="term" value="F:cytoskeletal motor activity"/>
    <property type="evidence" value="ECO:0007669"/>
    <property type="project" value="InterPro"/>
</dbReference>
<dbReference type="AlphaFoldDB" id="A0A2S0UPF1"/>
<dbReference type="InterPro" id="IPR001543">
    <property type="entry name" value="FliN-like_C"/>
</dbReference>
<evidence type="ECO:0000256" key="10">
    <source>
        <dbReference type="ARBA" id="ARBA00025044"/>
    </source>
</evidence>
<name>A0A2S0UPF1_9RHOB</name>
<organism evidence="13 14">
    <name type="scientific">Paragemmobacter aquarius</name>
    <dbReference type="NCBI Taxonomy" id="2169400"/>
    <lineage>
        <taxon>Bacteria</taxon>
        <taxon>Pseudomonadati</taxon>
        <taxon>Pseudomonadota</taxon>
        <taxon>Alphaproteobacteria</taxon>
        <taxon>Rhodobacterales</taxon>
        <taxon>Paracoccaceae</taxon>
        <taxon>Paragemmobacter</taxon>
    </lineage>
</organism>
<evidence type="ECO:0000256" key="2">
    <source>
        <dbReference type="ARBA" id="ARBA00004202"/>
    </source>
</evidence>
<evidence type="ECO:0000313" key="14">
    <source>
        <dbReference type="Proteomes" id="UP000244496"/>
    </source>
</evidence>
<dbReference type="GO" id="GO:0071978">
    <property type="term" value="P:bacterial-type flagellum-dependent swarming motility"/>
    <property type="evidence" value="ECO:0007669"/>
    <property type="project" value="TreeGrafter"/>
</dbReference>
<feature type="domain" description="Flagellar motor switch protein FliN-like C-terminal" evidence="12">
    <location>
        <begin position="253"/>
        <end position="321"/>
    </location>
</feature>
<keyword evidence="9" id="KW-0975">Bacterial flagellum</keyword>
<evidence type="ECO:0000256" key="4">
    <source>
        <dbReference type="ARBA" id="ARBA00021898"/>
    </source>
</evidence>
<evidence type="ECO:0000256" key="7">
    <source>
        <dbReference type="ARBA" id="ARBA00022779"/>
    </source>
</evidence>
<evidence type="ECO:0000256" key="3">
    <source>
        <dbReference type="ARBA" id="ARBA00011049"/>
    </source>
</evidence>